<accession>B2ZCR7</accession>
<sequence length="92" mass="9940">MLTMMGTQLRKIVLLSLILSISIVPMMCEFLEDARDIQGLSRKSGTKLEEDSDSSRNRQGNAESEKCMRPCLTNQDCSSVGCGSCTVSGCSG</sequence>
<proteinExistence type="predicted"/>
<feature type="signal peptide" evidence="2">
    <location>
        <begin position="1"/>
        <end position="28"/>
    </location>
</feature>
<reference evidence="3" key="1">
    <citation type="journal article" date="2009" name="Mol. Biol. Evol.">
        <title>Diversity and evolution of effector loci in natural populations of the plant pathogen Melampsora lini.</title>
        <authorList>
            <person name="Barrett L.G."/>
            <person name="Thrall P.H."/>
            <person name="Dodds P.N."/>
            <person name="van der Merwe M."/>
            <person name="Linde C.C."/>
            <person name="Lawrence G.J."/>
            <person name="Burdon J.J."/>
        </authorList>
    </citation>
    <scope>NUCLEOTIDE SEQUENCE</scope>
</reference>
<name>B2ZCR7_MELLI</name>
<evidence type="ECO:0000256" key="2">
    <source>
        <dbReference type="SAM" id="SignalP"/>
    </source>
</evidence>
<feature type="chain" id="PRO_5002786286" evidence="2">
    <location>
        <begin position="29"/>
        <end position="92"/>
    </location>
</feature>
<feature type="compositionally biased region" description="Basic and acidic residues" evidence="1">
    <location>
        <begin position="46"/>
        <end position="56"/>
    </location>
</feature>
<dbReference type="EMBL" id="EU642487">
    <property type="protein sequence ID" value="ACD49706.1"/>
    <property type="molecule type" value="Genomic_DNA"/>
</dbReference>
<protein>
    <submittedName>
        <fullName evidence="3">Avirulence protein AvrP4</fullName>
    </submittedName>
</protein>
<feature type="region of interest" description="Disordered" evidence="1">
    <location>
        <begin position="41"/>
        <end position="65"/>
    </location>
</feature>
<evidence type="ECO:0000313" key="3">
    <source>
        <dbReference type="EMBL" id="ACD49706.1"/>
    </source>
</evidence>
<evidence type="ECO:0000256" key="1">
    <source>
        <dbReference type="SAM" id="MobiDB-lite"/>
    </source>
</evidence>
<dbReference type="AlphaFoldDB" id="B2ZCR7"/>
<keyword evidence="2" id="KW-0732">Signal</keyword>
<organism evidence="3">
    <name type="scientific">Melampsora lini</name>
    <name type="common">Rust fungus</name>
    <name type="synonym">Xyloma lini</name>
    <dbReference type="NCBI Taxonomy" id="5261"/>
    <lineage>
        <taxon>Eukaryota</taxon>
        <taxon>Fungi</taxon>
        <taxon>Dikarya</taxon>
        <taxon>Basidiomycota</taxon>
        <taxon>Pucciniomycotina</taxon>
        <taxon>Pucciniomycetes</taxon>
        <taxon>Pucciniales</taxon>
        <taxon>Melampsoraceae</taxon>
        <taxon>Melampsora</taxon>
    </lineage>
</organism>